<name>L0RB77_9BACT</name>
<dbReference type="SUPFAM" id="SSF46955">
    <property type="entry name" value="Putative DNA-binding domain"/>
    <property type="match status" value="1"/>
</dbReference>
<reference evidence="2 3" key="1">
    <citation type="submission" date="2012-10" db="EMBL/GenBank/DDBJ databases">
        <authorList>
            <person name="Genoscope - CEA"/>
        </authorList>
    </citation>
    <scope>NUCLEOTIDE SEQUENCE [LARGE SCALE GENOMIC DNA]</scope>
    <source>
        <strain evidence="3">AM13 / DSM 14728</strain>
    </source>
</reference>
<dbReference type="Gene3D" id="1.10.238.160">
    <property type="match status" value="1"/>
</dbReference>
<dbReference type="OrthoDB" id="9801242at2"/>
<dbReference type="InterPro" id="IPR009061">
    <property type="entry name" value="DNA-bd_dom_put_sf"/>
</dbReference>
<evidence type="ECO:0000313" key="3">
    <source>
        <dbReference type="Proteomes" id="UP000010808"/>
    </source>
</evidence>
<dbReference type="PATRIC" id="fig|1121451.3.peg.1967"/>
<dbReference type="AlphaFoldDB" id="L0RB77"/>
<dbReference type="Proteomes" id="UP000010808">
    <property type="component" value="Chromosome"/>
</dbReference>
<evidence type="ECO:0000259" key="1">
    <source>
        <dbReference type="Pfam" id="PF12728"/>
    </source>
</evidence>
<evidence type="ECO:0000313" key="2">
    <source>
        <dbReference type="EMBL" id="CCO24004.1"/>
    </source>
</evidence>
<keyword evidence="3" id="KW-1185">Reference proteome</keyword>
<dbReference type="InterPro" id="IPR041657">
    <property type="entry name" value="HTH_17"/>
</dbReference>
<dbReference type="Pfam" id="PF12728">
    <property type="entry name" value="HTH_17"/>
    <property type="match status" value="1"/>
</dbReference>
<organism evidence="2 3">
    <name type="scientific">Maridesulfovibrio hydrothermalis AM13 = DSM 14728</name>
    <dbReference type="NCBI Taxonomy" id="1121451"/>
    <lineage>
        <taxon>Bacteria</taxon>
        <taxon>Pseudomonadati</taxon>
        <taxon>Thermodesulfobacteriota</taxon>
        <taxon>Desulfovibrionia</taxon>
        <taxon>Desulfovibrionales</taxon>
        <taxon>Desulfovibrionaceae</taxon>
        <taxon>Maridesulfovibrio</taxon>
    </lineage>
</organism>
<feature type="domain" description="Helix-turn-helix" evidence="1">
    <location>
        <begin position="13"/>
        <end position="60"/>
    </location>
</feature>
<sequence length="67" mass="7755">MNKATNCPDRFINITEVCQMFGISRTTVYRDIQAGVLPQPMKIGRRSRWSQNELEKIQEQIKNKTAA</sequence>
<dbReference type="KEGG" id="dhy:DESAM_21727"/>
<dbReference type="EMBL" id="FO203522">
    <property type="protein sequence ID" value="CCO24004.1"/>
    <property type="molecule type" value="Genomic_DNA"/>
</dbReference>
<proteinExistence type="predicted"/>
<dbReference type="HOGENOM" id="CLU_140176_15_4_7"/>
<gene>
    <name evidence="2" type="ORF">DESAM_21727</name>
</gene>
<dbReference type="RefSeq" id="WP_015336607.1">
    <property type="nucleotide sequence ID" value="NC_020055.1"/>
</dbReference>
<protein>
    <recommendedName>
        <fullName evidence="1">Helix-turn-helix domain-containing protein</fullName>
    </recommendedName>
</protein>
<accession>L0RB77</accession>